<dbReference type="Gene3D" id="2.60.40.10">
    <property type="entry name" value="Immunoglobulins"/>
    <property type="match status" value="1"/>
</dbReference>
<reference evidence="1" key="1">
    <citation type="submission" date="2020-04" db="EMBL/GenBank/DDBJ databases">
        <authorList>
            <person name="Alioto T."/>
            <person name="Alioto T."/>
            <person name="Gomez Garrido J."/>
        </authorList>
    </citation>
    <scope>NUCLEOTIDE SEQUENCE</scope>
    <source>
        <strain evidence="1">A484AB</strain>
    </source>
</reference>
<dbReference type="AlphaFoldDB" id="A0A6S7LA78"/>
<feature type="non-terminal residue" evidence="1">
    <location>
        <position position="1"/>
    </location>
</feature>
<dbReference type="PROSITE" id="PS50835">
    <property type="entry name" value="IG_LIKE"/>
    <property type="match status" value="1"/>
</dbReference>
<keyword evidence="2" id="KW-1185">Reference proteome</keyword>
<evidence type="ECO:0000313" key="1">
    <source>
        <dbReference type="EMBL" id="CAB4034652.1"/>
    </source>
</evidence>
<gene>
    <name evidence="1" type="ORF">PACLA_8A076964</name>
</gene>
<name>A0A6S7LA78_PARCT</name>
<dbReference type="SUPFAM" id="SSF48726">
    <property type="entry name" value="Immunoglobulin"/>
    <property type="match status" value="1"/>
</dbReference>
<dbReference type="InterPro" id="IPR013783">
    <property type="entry name" value="Ig-like_fold"/>
</dbReference>
<proteinExistence type="predicted"/>
<dbReference type="CDD" id="cd00096">
    <property type="entry name" value="Ig"/>
    <property type="match status" value="1"/>
</dbReference>
<evidence type="ECO:0000313" key="2">
    <source>
        <dbReference type="Proteomes" id="UP001152795"/>
    </source>
</evidence>
<dbReference type="InterPro" id="IPR036179">
    <property type="entry name" value="Ig-like_dom_sf"/>
</dbReference>
<dbReference type="OrthoDB" id="10362530at2759"/>
<accession>A0A6S7LA78</accession>
<comment type="caution">
    <text evidence="1">The sequence shown here is derived from an EMBL/GenBank/DDBJ whole genome shotgun (WGS) entry which is preliminary data.</text>
</comment>
<dbReference type="InterPro" id="IPR007110">
    <property type="entry name" value="Ig-like_dom"/>
</dbReference>
<protein>
    <submittedName>
        <fullName evidence="1">---NA</fullName>
    </submittedName>
</protein>
<dbReference type="Proteomes" id="UP001152795">
    <property type="component" value="Unassembled WGS sequence"/>
</dbReference>
<sequence length="112" mass="12478">LHPSVELEVITKEVYPQKNGSHVTVQCKATAPGVNSKIHNPILLNPSIISFYFHKKHVPVNNCRPSSGSTQKICELIIPKFGEKDAGKYYCMARNGFRCTTIGIDIPSHPYQ</sequence>
<organism evidence="1 2">
    <name type="scientific">Paramuricea clavata</name>
    <name type="common">Red gorgonian</name>
    <name type="synonym">Violescent sea-whip</name>
    <dbReference type="NCBI Taxonomy" id="317549"/>
    <lineage>
        <taxon>Eukaryota</taxon>
        <taxon>Metazoa</taxon>
        <taxon>Cnidaria</taxon>
        <taxon>Anthozoa</taxon>
        <taxon>Octocorallia</taxon>
        <taxon>Malacalcyonacea</taxon>
        <taxon>Plexauridae</taxon>
        <taxon>Paramuricea</taxon>
    </lineage>
</organism>
<feature type="non-terminal residue" evidence="1">
    <location>
        <position position="112"/>
    </location>
</feature>
<dbReference type="EMBL" id="CACRXK020020302">
    <property type="protein sequence ID" value="CAB4034652.1"/>
    <property type="molecule type" value="Genomic_DNA"/>
</dbReference>